<dbReference type="STRING" id="113540.ENSSFOP00015071534"/>
<evidence type="ECO:0000256" key="1">
    <source>
        <dbReference type="ARBA" id="ARBA00022723"/>
    </source>
</evidence>
<feature type="domain" description="TRAF-type" evidence="7">
    <location>
        <begin position="101"/>
        <end position="146"/>
    </location>
</feature>
<dbReference type="InterPro" id="IPR017907">
    <property type="entry name" value="Znf_RING_CS"/>
</dbReference>
<dbReference type="InterPro" id="IPR001293">
    <property type="entry name" value="Znf_TRAF"/>
</dbReference>
<feature type="compositionally biased region" description="Acidic residues" evidence="5">
    <location>
        <begin position="213"/>
        <end position="225"/>
    </location>
</feature>
<dbReference type="GO" id="GO:0008270">
    <property type="term" value="F:zinc ion binding"/>
    <property type="evidence" value="ECO:0007669"/>
    <property type="project" value="UniProtKB-KW"/>
</dbReference>
<feature type="zinc finger region" description="TRAF-type" evidence="4">
    <location>
        <begin position="101"/>
        <end position="146"/>
    </location>
</feature>
<dbReference type="AlphaFoldDB" id="A0A0P7UE78"/>
<dbReference type="PANTHER" id="PTHR10131">
    <property type="entry name" value="TNF RECEPTOR ASSOCIATED FACTOR"/>
    <property type="match status" value="1"/>
</dbReference>
<feature type="domain" description="RING-type" evidence="6">
    <location>
        <begin position="21"/>
        <end position="59"/>
    </location>
</feature>
<evidence type="ECO:0000313" key="9">
    <source>
        <dbReference type="Proteomes" id="UP000034805"/>
    </source>
</evidence>
<sequence>MMSGGYDTELFVDTPDHDLICTICQGVLRCPVRVACHHIFCKKCILQWLRRQETCPCCRKPVNPSLIFVMYKMSKSIGRLRIKCKNRSCGCTAIFPLSEQHAHSLECLFERILCPHQGCPAQVLRGELDVHTRSCEHWRQPCPMGCGTLLGHQTRGQHNCYLKLRQEQEAQQQAQRQIVSGLQRKMRKMQKTMANMKRQIGLLCETLEVMDDQEEAEVAEAEAEGPGESSSSSSSS</sequence>
<dbReference type="SUPFAM" id="SSF49599">
    <property type="entry name" value="TRAF domain-like"/>
    <property type="match status" value="1"/>
</dbReference>
<dbReference type="PROSITE" id="PS00518">
    <property type="entry name" value="ZF_RING_1"/>
    <property type="match status" value="1"/>
</dbReference>
<dbReference type="PROSITE" id="PS50089">
    <property type="entry name" value="ZF_RING_2"/>
    <property type="match status" value="1"/>
</dbReference>
<dbReference type="PANTHER" id="PTHR10131:SF94">
    <property type="entry name" value="TNF RECEPTOR-ASSOCIATED FACTOR 4"/>
    <property type="match status" value="1"/>
</dbReference>
<accession>A0A0P7UE78</accession>
<keyword evidence="2 4" id="KW-0863">Zinc-finger</keyword>
<dbReference type="InterPro" id="IPR001841">
    <property type="entry name" value="Znf_RING"/>
</dbReference>
<proteinExistence type="predicted"/>
<protein>
    <submittedName>
        <fullName evidence="8">RING finger protein 151-like</fullName>
    </submittedName>
</protein>
<evidence type="ECO:0000259" key="7">
    <source>
        <dbReference type="PROSITE" id="PS50145"/>
    </source>
</evidence>
<gene>
    <name evidence="8" type="ORF">Z043_125063</name>
</gene>
<keyword evidence="3 4" id="KW-0862">Zinc</keyword>
<keyword evidence="1 4" id="KW-0479">Metal-binding</keyword>
<evidence type="ECO:0000256" key="3">
    <source>
        <dbReference type="ARBA" id="ARBA00022833"/>
    </source>
</evidence>
<evidence type="ECO:0000256" key="4">
    <source>
        <dbReference type="PROSITE-ProRule" id="PRU00207"/>
    </source>
</evidence>
<name>A0A0P7UE78_SCLFO</name>
<feature type="compositionally biased region" description="Low complexity" evidence="5">
    <location>
        <begin position="226"/>
        <end position="236"/>
    </location>
</feature>
<dbReference type="Gene3D" id="3.30.40.10">
    <property type="entry name" value="Zinc/RING finger domain, C3HC4 (zinc finger)"/>
    <property type="match status" value="2"/>
</dbReference>
<dbReference type="SUPFAM" id="SSF57850">
    <property type="entry name" value="RING/U-box"/>
    <property type="match status" value="1"/>
</dbReference>
<dbReference type="InterPro" id="IPR013083">
    <property type="entry name" value="Znf_RING/FYVE/PHD"/>
</dbReference>
<dbReference type="EMBL" id="JARO02017120">
    <property type="protein sequence ID" value="KPP57236.1"/>
    <property type="molecule type" value="Genomic_DNA"/>
</dbReference>
<dbReference type="Proteomes" id="UP000034805">
    <property type="component" value="Unassembled WGS sequence"/>
</dbReference>
<organism evidence="8 9">
    <name type="scientific">Scleropages formosus</name>
    <name type="common">Asian bonytongue</name>
    <name type="synonym">Osteoglossum formosum</name>
    <dbReference type="NCBI Taxonomy" id="113540"/>
    <lineage>
        <taxon>Eukaryota</taxon>
        <taxon>Metazoa</taxon>
        <taxon>Chordata</taxon>
        <taxon>Craniata</taxon>
        <taxon>Vertebrata</taxon>
        <taxon>Euteleostomi</taxon>
        <taxon>Actinopterygii</taxon>
        <taxon>Neopterygii</taxon>
        <taxon>Teleostei</taxon>
        <taxon>Osteoglossocephala</taxon>
        <taxon>Osteoglossomorpha</taxon>
        <taxon>Osteoglossiformes</taxon>
        <taxon>Osteoglossidae</taxon>
        <taxon>Scleropages</taxon>
    </lineage>
</organism>
<reference evidence="8 9" key="1">
    <citation type="submission" date="2015-08" db="EMBL/GenBank/DDBJ databases">
        <title>The genome of the Asian arowana (Scleropages formosus).</title>
        <authorList>
            <person name="Tan M.H."/>
            <person name="Gan H.M."/>
            <person name="Croft L.J."/>
            <person name="Austin C.M."/>
        </authorList>
    </citation>
    <scope>NUCLEOTIDE SEQUENCE [LARGE SCALE GENOMIC DNA]</scope>
    <source>
        <strain evidence="8">Aro1</strain>
    </source>
</reference>
<evidence type="ECO:0000259" key="6">
    <source>
        <dbReference type="PROSITE" id="PS50089"/>
    </source>
</evidence>
<evidence type="ECO:0000256" key="5">
    <source>
        <dbReference type="SAM" id="MobiDB-lite"/>
    </source>
</evidence>
<comment type="caution">
    <text evidence="8">The sequence shown here is derived from an EMBL/GenBank/DDBJ whole genome shotgun (WGS) entry which is preliminary data.</text>
</comment>
<feature type="region of interest" description="Disordered" evidence="5">
    <location>
        <begin position="213"/>
        <end position="236"/>
    </location>
</feature>
<dbReference type="Pfam" id="PF13923">
    <property type="entry name" value="zf-C3HC4_2"/>
    <property type="match status" value="1"/>
</dbReference>
<evidence type="ECO:0000256" key="2">
    <source>
        <dbReference type="ARBA" id="ARBA00022771"/>
    </source>
</evidence>
<evidence type="ECO:0000313" key="8">
    <source>
        <dbReference type="EMBL" id="KPP57236.1"/>
    </source>
</evidence>
<dbReference type="PROSITE" id="PS50145">
    <property type="entry name" value="ZF_TRAF"/>
    <property type="match status" value="1"/>
</dbReference>